<dbReference type="AlphaFoldDB" id="A0A8J8W3N5"/>
<feature type="transmembrane region" description="Helical" evidence="2">
    <location>
        <begin position="932"/>
        <end position="953"/>
    </location>
</feature>
<keyword evidence="2" id="KW-0472">Membrane</keyword>
<feature type="compositionally biased region" description="Basic and acidic residues" evidence="1">
    <location>
        <begin position="85"/>
        <end position="95"/>
    </location>
</feature>
<name>A0A8J8W3N5_9EURO</name>
<reference evidence="3" key="1">
    <citation type="journal article" date="2020" name="Front. Microbiol.">
        <title>Gene regulatory networks of Penicillium echinulatum 2HH and Penicillium oxalicum 114-2 inferred by a computational biology approach.</title>
        <authorList>
            <person name="Lenz A.R."/>
            <person name="Galan-Vasquez E."/>
            <person name="Balbinot E."/>
            <person name="De Abreu F.P."/>
            <person name="De Oliveira N.S."/>
            <person name="Da Rosa L.O."/>
            <person name="De Avila E Silva S."/>
            <person name="Camassola M."/>
            <person name="Dillon A.J.P."/>
            <person name="Perez-Rueda E."/>
        </authorList>
    </citation>
    <scope>NUCLEOTIDE SEQUENCE</scope>
    <source>
        <strain evidence="3">S1M29</strain>
    </source>
</reference>
<feature type="region of interest" description="Disordered" evidence="1">
    <location>
        <begin position="686"/>
        <end position="740"/>
    </location>
</feature>
<comment type="caution">
    <text evidence="3">The sequence shown here is derived from an EMBL/GenBank/DDBJ whole genome shotgun (WGS) entry which is preliminary data.</text>
</comment>
<feature type="region of interest" description="Disordered" evidence="1">
    <location>
        <begin position="588"/>
        <end position="607"/>
    </location>
</feature>
<feature type="region of interest" description="Disordered" evidence="1">
    <location>
        <begin position="285"/>
        <end position="464"/>
    </location>
</feature>
<feature type="transmembrane region" description="Helical" evidence="2">
    <location>
        <begin position="1007"/>
        <end position="1029"/>
    </location>
</feature>
<evidence type="ECO:0000313" key="3">
    <source>
        <dbReference type="EMBL" id="KAF7715962.1"/>
    </source>
</evidence>
<feature type="compositionally biased region" description="Low complexity" evidence="1">
    <location>
        <begin position="328"/>
        <end position="338"/>
    </location>
</feature>
<feature type="compositionally biased region" description="Polar residues" evidence="1">
    <location>
        <begin position="197"/>
        <end position="230"/>
    </location>
</feature>
<feature type="compositionally biased region" description="Low complexity" evidence="1">
    <location>
        <begin position="108"/>
        <end position="122"/>
    </location>
</feature>
<feature type="compositionally biased region" description="Basic and acidic residues" evidence="1">
    <location>
        <begin position="233"/>
        <end position="245"/>
    </location>
</feature>
<keyword evidence="2" id="KW-1133">Transmembrane helix</keyword>
<evidence type="ECO:0000313" key="4">
    <source>
        <dbReference type="Proteomes" id="UP000631181"/>
    </source>
</evidence>
<feature type="compositionally biased region" description="Basic and acidic residues" evidence="1">
    <location>
        <begin position="371"/>
        <end position="380"/>
    </location>
</feature>
<feature type="compositionally biased region" description="Polar residues" evidence="1">
    <location>
        <begin position="67"/>
        <end position="77"/>
    </location>
</feature>
<keyword evidence="4" id="KW-1185">Reference proteome</keyword>
<feature type="region of interest" description="Disordered" evidence="1">
    <location>
        <begin position="45"/>
        <end position="261"/>
    </location>
</feature>
<feature type="region of interest" description="Disordered" evidence="1">
    <location>
        <begin position="1"/>
        <end position="31"/>
    </location>
</feature>
<feature type="compositionally biased region" description="Basic and acidic residues" evidence="1">
    <location>
        <begin position="707"/>
        <end position="721"/>
    </location>
</feature>
<feature type="compositionally biased region" description="Polar residues" evidence="1">
    <location>
        <begin position="593"/>
        <end position="607"/>
    </location>
</feature>
<feature type="compositionally biased region" description="Low complexity" evidence="1">
    <location>
        <begin position="300"/>
        <end position="311"/>
    </location>
</feature>
<dbReference type="EMBL" id="WIWV01000048">
    <property type="protein sequence ID" value="KAF7715962.1"/>
    <property type="molecule type" value="Genomic_DNA"/>
</dbReference>
<protein>
    <submittedName>
        <fullName evidence="3">Uncharacterized protein</fullName>
    </submittedName>
</protein>
<feature type="compositionally biased region" description="Basic and acidic residues" evidence="1">
    <location>
        <begin position="1"/>
        <end position="11"/>
    </location>
</feature>
<dbReference type="OrthoDB" id="5415055at2759"/>
<feature type="region of interest" description="Disordered" evidence="1">
    <location>
        <begin position="776"/>
        <end position="814"/>
    </location>
</feature>
<accession>A0A8J8W3N5</accession>
<evidence type="ECO:0000256" key="2">
    <source>
        <dbReference type="SAM" id="Phobius"/>
    </source>
</evidence>
<dbReference type="Proteomes" id="UP000631181">
    <property type="component" value="Unassembled WGS sequence"/>
</dbReference>
<sequence>MEVESRVELPDGHLVNLSPRNQRETDQSQPRYQAYRAEYTVNELSASPVAQVGGGAKPFELGERTPPSDTLYKTRSGTKLPVAKSTRDKNRDRCNETPSPTGIPKPSPGTLSSGGSTGDSAGRQQYWSKIRDRVDRGSPLVQRASGPLEYDTMPGQEKDSEESVLRPSPYGACRDQGVLQIASKPEQHAESRPNGDSWVSSLANYSNSHNDNSTGSTSDASQESNISVSPVSDDEHSADWEDRFVVHMPSAKEPNPPTMTSQEIAEYQQRIEREHRQGRRLVDKIDAQGLRNQSPLIVQSSSPPVTATTPPFIAYEDTSPPLESKTAQQPSLPQLEQPAEPPQPPRGPTPQDYFCPDEVGNHRISTIWEESPSKSHERRVTPPADGSFLGCKEINGDGTKNPDEILLFGSGESPASLQPRPLAVKSKKKQTTEKKVSDTPTMLTIPSKPQDKTQVSEGRVDPIQSSKLPLCSKLSTTTMCRDPQATHDIPRLPSQTSEQAVSRILDPAIRPAEKPEGTRGDDDVFIITPTITRTMLPVPGNRAVEKRPSALRPQGLRRQGDVGHSITYEAVKAVRAVPQVVTTPSGLRPTVGKLQSSSTMHSVESLESTKSHVAAQTQKLKPAPDDTTETPPFAEKKAKFQREIKFIRSMPLLRSSNAQVQNEEEHSQAPSSIRGFIRTTGLARPVGLAKSPTDHLASILRNGTDSIRSRAETMRKNRKESPVSVPSRENSESSRSELSFTSVNDLSKLASPPSPWSSPRKLSPAVKVLFADSQPERRRLSYDKSPRPSVEDLTSTETSQTAVQSLQSAVKPTPVAVEETTRVLAESKFAEEDSKSTTEDSKPAKLTRAQRLEKFKEEARIRRAARMARENMVAFEKTVDVAGLAELDGRQVTGRKSKLQPNITDVQDVCENLHELNAREKDDYSNDNIQPFVLTMIFEIVVVAVTSVHRFGLQAITSPYVKFFAVNFASMIRHCYRVSSRIYYAALRYQVSGVWPDTSDDQAVRRFVVDLLQATIYLFVLTFASLLVYRTIGYCYLIGSWFLWLCSPFAWFLNCTTRAIMM</sequence>
<evidence type="ECO:0000256" key="1">
    <source>
        <dbReference type="SAM" id="MobiDB-lite"/>
    </source>
</evidence>
<feature type="compositionally biased region" description="Polar residues" evidence="1">
    <location>
        <begin position="792"/>
        <end position="810"/>
    </location>
</feature>
<proteinExistence type="predicted"/>
<gene>
    <name evidence="3" type="ORF">PECM_006162</name>
</gene>
<feature type="compositionally biased region" description="Pro residues" evidence="1">
    <location>
        <begin position="339"/>
        <end position="348"/>
    </location>
</feature>
<keyword evidence="2" id="KW-0812">Transmembrane</keyword>
<feature type="transmembrane region" description="Helical" evidence="2">
    <location>
        <begin position="1041"/>
        <end position="1061"/>
    </location>
</feature>
<feature type="compositionally biased region" description="Basic and acidic residues" evidence="1">
    <location>
        <begin position="776"/>
        <end position="790"/>
    </location>
</feature>
<feature type="compositionally biased region" description="Polar residues" evidence="1">
    <location>
        <begin position="290"/>
        <end position="299"/>
    </location>
</feature>
<organism evidence="3 4">
    <name type="scientific">Penicillium ucsense</name>
    <dbReference type="NCBI Taxonomy" id="2839758"/>
    <lineage>
        <taxon>Eukaryota</taxon>
        <taxon>Fungi</taxon>
        <taxon>Dikarya</taxon>
        <taxon>Ascomycota</taxon>
        <taxon>Pezizomycotina</taxon>
        <taxon>Eurotiomycetes</taxon>
        <taxon>Eurotiomycetidae</taxon>
        <taxon>Eurotiales</taxon>
        <taxon>Aspergillaceae</taxon>
        <taxon>Penicillium</taxon>
    </lineage>
</organism>